<evidence type="ECO:0000259" key="8">
    <source>
        <dbReference type="Pfam" id="PF00350"/>
    </source>
</evidence>
<keyword evidence="4" id="KW-0342">GTP-binding</keyword>
<dbReference type="EMBL" id="CYGZ01000008">
    <property type="protein sequence ID" value="CUA80275.1"/>
    <property type="molecule type" value="Genomic_DNA"/>
</dbReference>
<evidence type="ECO:0000256" key="2">
    <source>
        <dbReference type="ARBA" id="ARBA00022741"/>
    </source>
</evidence>
<protein>
    <submittedName>
        <fullName evidence="9">Dynamin family</fullName>
    </submittedName>
</protein>
<proteinExistence type="predicted"/>
<dbReference type="SUPFAM" id="SSF52540">
    <property type="entry name" value="P-loop containing nucleoside triphosphate hydrolases"/>
    <property type="match status" value="2"/>
</dbReference>
<keyword evidence="2" id="KW-0547">Nucleotide-binding</keyword>
<dbReference type="Proteomes" id="UP000182738">
    <property type="component" value="Unassembled WGS sequence"/>
</dbReference>
<dbReference type="PANTHER" id="PTHR10465">
    <property type="entry name" value="TRANSMEMBRANE GTPASE FZO1"/>
    <property type="match status" value="1"/>
</dbReference>
<evidence type="ECO:0000256" key="4">
    <source>
        <dbReference type="ARBA" id="ARBA00023134"/>
    </source>
</evidence>
<evidence type="ECO:0000313" key="10">
    <source>
        <dbReference type="Proteomes" id="UP000182738"/>
    </source>
</evidence>
<dbReference type="STRING" id="1325335.GCA_001418025_01585"/>
<feature type="region of interest" description="Disordered" evidence="7">
    <location>
        <begin position="567"/>
        <end position="594"/>
    </location>
</feature>
<dbReference type="Pfam" id="PF00350">
    <property type="entry name" value="Dynamin_N"/>
    <property type="match status" value="2"/>
</dbReference>
<feature type="domain" description="Dynamin N-terminal" evidence="8">
    <location>
        <begin position="636"/>
        <end position="862"/>
    </location>
</feature>
<feature type="coiled-coil region" evidence="6">
    <location>
        <begin position="940"/>
        <end position="992"/>
    </location>
</feature>
<evidence type="ECO:0000256" key="6">
    <source>
        <dbReference type="SAM" id="Coils"/>
    </source>
</evidence>
<feature type="compositionally biased region" description="Basic and acidic residues" evidence="7">
    <location>
        <begin position="567"/>
        <end position="584"/>
    </location>
</feature>
<evidence type="ECO:0000313" key="9">
    <source>
        <dbReference type="EMBL" id="CUA80275.1"/>
    </source>
</evidence>
<dbReference type="InterPro" id="IPR045063">
    <property type="entry name" value="Dynamin_N"/>
</dbReference>
<dbReference type="GO" id="GO:0016020">
    <property type="term" value="C:membrane"/>
    <property type="evidence" value="ECO:0007669"/>
    <property type="project" value="UniProtKB-SubCell"/>
</dbReference>
<dbReference type="InterPro" id="IPR027417">
    <property type="entry name" value="P-loop_NTPase"/>
</dbReference>
<name>A0A0K6GNJ6_9BACL</name>
<dbReference type="GO" id="GO:0005525">
    <property type="term" value="F:GTP binding"/>
    <property type="evidence" value="ECO:0007669"/>
    <property type="project" value="UniProtKB-KW"/>
</dbReference>
<keyword evidence="3" id="KW-0378">Hydrolase</keyword>
<keyword evidence="6" id="KW-0175">Coiled coil</keyword>
<evidence type="ECO:0000256" key="3">
    <source>
        <dbReference type="ARBA" id="ARBA00022801"/>
    </source>
</evidence>
<dbReference type="Gene3D" id="3.40.50.300">
    <property type="entry name" value="P-loop containing nucleotide triphosphate hydrolases"/>
    <property type="match status" value="2"/>
</dbReference>
<comment type="subcellular location">
    <subcellularLocation>
        <location evidence="1">Membrane</location>
    </subcellularLocation>
</comment>
<gene>
    <name evidence="9" type="ORF">Ga0061060_108107</name>
</gene>
<evidence type="ECO:0000256" key="5">
    <source>
        <dbReference type="ARBA" id="ARBA00023136"/>
    </source>
</evidence>
<dbReference type="InterPro" id="IPR027094">
    <property type="entry name" value="Mitofusin_fam"/>
</dbReference>
<dbReference type="AlphaFoldDB" id="A0A0K6GNJ6"/>
<dbReference type="GO" id="GO:0003924">
    <property type="term" value="F:GTPase activity"/>
    <property type="evidence" value="ECO:0007669"/>
    <property type="project" value="InterPro"/>
</dbReference>
<sequence>MKVDFLKGVWGKMQKTQTEPLQQWIYRLIALHDQFVEIGDTVQSKKTKQLIKKAYDGEFTIAFCGHFSAGKSSLINELIGAPLLPSSPIPTSANLVKVKAGKPYARVYYKASQPIEYVAPYDYEEVKTFCRDGDTIDMIEISDETDAIPSGIVLMDTPGIDSTDDAHRLATESALHLADVIFYVMDYNHVQAEMNFEFTKRLSQYGKTIYLVVNQIDKHREEELPFSLFAHSVEEAFQQWGVAFERIFYTSLKQKKHVYNEFEALKQLLQSLFGEKNKRLQQSIHIAVEQMIDHHMQAVIAQQEEEEQNIRQLLSFNNEQELLKKIEEIEKTINDIKKTWSTAKQQVEQQLATTLDNAYMMPYETREYARAYLEACQPDFKVGFLFTKKKTEEEREKRLNAFYKDLHKKIESQLEWHIRDLLKRFYEQYDIRDHELLHHIQQLKVPFSKQWLVEQKTNQPLVTGDYVLTYTNDIATEIKRLYRDVALQVVDQMINKGKAQQQLAIYEQQLAQLTEEHSRWERLKQLARQREHTRQQLRKTIETAMPLSDEAVYPFIQEKFMIRESKRKTEEVSRANEKIQEEHPIPSAQTTSETVEQMIEKLRTVSQMIAPIEGLKQLAKEMNEKVRQLQQRTFTIALFGAFSAGKSSFANALIGEHVLPVSPHPTTATINKIVPPTDEHPHGTVVVQVKTEQQLLNDLQHSLRFFGIQVHSLQEAIEESAKAICNHHVEAKERVHWAFLQAVVRGYEQMKEKLGHLLTISLEQFREYVANETKSCFVEWIELYYDCPLTRENIILVDTPGADSVNARHTGVAFNYIKNADAIFFVTYYNHAFSKADREFLIQLGRVKDTFSLDKMFFIINAADLAHTTEELQAVVHYVKDQLLQFGIRHPRLFPLSSKWALVEKNGETFKHDVLSNSGMSTFEQAFYPFIHQEIGSLAIASARLQMKQAHKRLAEYIAEAKRSDDIKRKKLQTLQQEKQQLERIIEQYEINHDIHAIEQELNELVYYIQQRVFFRLSDWFKESFNPSVLHDRQANIKKVLQLCLDELLYSIGFDLAQEMRATSLRMEAFISKRYDLHFMALEKQWKEVHDLIVTKVDLPVFPTLEFPLAFEQLERSIFKQALSLYKNAKSFFEKDEKRLMKEQLERQLHEPVATYINEQKQRLLAHYTKQWKTVIGRLHCHMCEQMNEHFAGLLSALTAQASIDELQRIYDMIGGMNDE</sequence>
<evidence type="ECO:0000256" key="7">
    <source>
        <dbReference type="SAM" id="MobiDB-lite"/>
    </source>
</evidence>
<reference evidence="10" key="1">
    <citation type="submission" date="2015-08" db="EMBL/GenBank/DDBJ databases">
        <authorList>
            <person name="Varghese N."/>
        </authorList>
    </citation>
    <scope>NUCLEOTIDE SEQUENCE [LARGE SCALE GENOMIC DNA]</scope>
    <source>
        <strain evidence="10">DSM 27374</strain>
    </source>
</reference>
<dbReference type="CDD" id="cd09912">
    <property type="entry name" value="DLP_2"/>
    <property type="match status" value="2"/>
</dbReference>
<feature type="domain" description="Dynamin N-terminal" evidence="8">
    <location>
        <begin position="61"/>
        <end position="216"/>
    </location>
</feature>
<keyword evidence="10" id="KW-1185">Reference proteome</keyword>
<dbReference type="PANTHER" id="PTHR10465:SF0">
    <property type="entry name" value="SARCALUMENIN"/>
    <property type="match status" value="1"/>
</dbReference>
<organism evidence="9 10">
    <name type="scientific">Anoxybacillus suryakundensis</name>
    <dbReference type="NCBI Taxonomy" id="1325335"/>
    <lineage>
        <taxon>Bacteria</taxon>
        <taxon>Bacillati</taxon>
        <taxon>Bacillota</taxon>
        <taxon>Bacilli</taxon>
        <taxon>Bacillales</taxon>
        <taxon>Anoxybacillaceae</taxon>
        <taxon>Anoxybacillus</taxon>
    </lineage>
</organism>
<accession>A0A0K6GNJ6</accession>
<keyword evidence="5" id="KW-0472">Membrane</keyword>
<evidence type="ECO:0000256" key="1">
    <source>
        <dbReference type="ARBA" id="ARBA00004370"/>
    </source>
</evidence>